<proteinExistence type="predicted"/>
<dbReference type="CTD" id="20324116"/>
<dbReference type="OrthoDB" id="6251906at2759"/>
<gene>
    <name evidence="2" type="ORF">T265_09948</name>
</gene>
<dbReference type="Pfam" id="PF23055">
    <property type="entry name" value="DUF7041"/>
    <property type="match status" value="1"/>
</dbReference>
<protein>
    <recommendedName>
        <fullName evidence="1">DUF7041 domain-containing protein</fullName>
    </recommendedName>
</protein>
<reference evidence="2 3" key="1">
    <citation type="submission" date="2013-11" db="EMBL/GenBank/DDBJ databases">
        <title>Opisthorchis viverrini - life in the bile duct.</title>
        <authorList>
            <person name="Young N.D."/>
            <person name="Nagarajan N."/>
            <person name="Lin S.J."/>
            <person name="Korhonen P.K."/>
            <person name="Jex A.R."/>
            <person name="Hall R.S."/>
            <person name="Safavi-Hemami H."/>
            <person name="Kaewkong W."/>
            <person name="Bertrand D."/>
            <person name="Gao S."/>
            <person name="Seet Q."/>
            <person name="Wongkham S."/>
            <person name="Teh B.T."/>
            <person name="Wongkham C."/>
            <person name="Intapan P.M."/>
            <person name="Maleewong W."/>
            <person name="Yang X."/>
            <person name="Hu M."/>
            <person name="Wang Z."/>
            <person name="Hofmann A."/>
            <person name="Sternberg P.W."/>
            <person name="Tan P."/>
            <person name="Wang J."/>
            <person name="Gasser R.B."/>
        </authorList>
    </citation>
    <scope>NUCLEOTIDE SEQUENCE [LARGE SCALE GENOMIC DNA]</scope>
</reference>
<feature type="domain" description="DUF7041" evidence="1">
    <location>
        <begin position="87"/>
        <end position="166"/>
    </location>
</feature>
<organism evidence="2 3">
    <name type="scientific">Opisthorchis viverrini</name>
    <name type="common">Southeast Asian liver fluke</name>
    <dbReference type="NCBI Taxonomy" id="6198"/>
    <lineage>
        <taxon>Eukaryota</taxon>
        <taxon>Metazoa</taxon>
        <taxon>Spiralia</taxon>
        <taxon>Lophotrochozoa</taxon>
        <taxon>Platyhelminthes</taxon>
        <taxon>Trematoda</taxon>
        <taxon>Digenea</taxon>
        <taxon>Opisthorchiida</taxon>
        <taxon>Opisthorchiata</taxon>
        <taxon>Opisthorchiidae</taxon>
        <taxon>Opisthorchis</taxon>
    </lineage>
</organism>
<dbReference type="GeneID" id="20324116"/>
<evidence type="ECO:0000313" key="3">
    <source>
        <dbReference type="Proteomes" id="UP000054324"/>
    </source>
</evidence>
<keyword evidence="3" id="KW-1185">Reference proteome</keyword>
<evidence type="ECO:0000313" key="2">
    <source>
        <dbReference type="EMBL" id="KER21812.1"/>
    </source>
</evidence>
<dbReference type="Proteomes" id="UP000054324">
    <property type="component" value="Unassembled WGS sequence"/>
</dbReference>
<dbReference type="PANTHER" id="PTHR33327">
    <property type="entry name" value="ENDONUCLEASE"/>
    <property type="match status" value="1"/>
</dbReference>
<dbReference type="EMBL" id="KL596939">
    <property type="protein sequence ID" value="KER21812.1"/>
    <property type="molecule type" value="Genomic_DNA"/>
</dbReference>
<dbReference type="PANTHER" id="PTHR33327:SF3">
    <property type="entry name" value="RNA-DIRECTED DNA POLYMERASE"/>
    <property type="match status" value="1"/>
</dbReference>
<dbReference type="RefSeq" id="XP_009174442.1">
    <property type="nucleotide sequence ID" value="XM_009176178.1"/>
</dbReference>
<sequence length="233" mass="26708">MSGSLQPKDETVTRFDPHYVVSHIAVQKFVLLNYNRYRPRVGSNVTLRFLLSDCCCGRRRRNFFCPVIMEAHFDSPDLVENPISIRLPDYNPGNPRVWFHQVEAVFATRRITSQATRFSYIVQHLPCDVATRVEDLLEDIPKENPYDALRAAVISRIGKSEDKMLPDLFTTVELGDRSPSQLLRVFSNAVKDENDTPTNFSKKATPEAIADEVQSRMCANNFQMTPIKTNRKK</sequence>
<dbReference type="InterPro" id="IPR055469">
    <property type="entry name" value="DUF7041"/>
</dbReference>
<dbReference type="AlphaFoldDB" id="A0A074Z8C1"/>
<name>A0A074Z8C1_OPIVI</name>
<evidence type="ECO:0000259" key="1">
    <source>
        <dbReference type="Pfam" id="PF23055"/>
    </source>
</evidence>
<accession>A0A074Z8C1</accession>
<dbReference type="KEGG" id="ovi:T265_09948"/>